<keyword evidence="1" id="KW-0812">Transmembrane</keyword>
<sequence length="101" mass="11911">MLGFKSDIFGSGVYFCFGYSSILFVEPMVNGGFLGRHFGFVRFRNDGCLFRHFLGLWVDVYLEVSRWALVIKWCTYLFQHRLILMERGFCSVLKYLFPHGF</sequence>
<evidence type="ECO:0000313" key="2">
    <source>
        <dbReference type="EMBL" id="CAD2201107.1"/>
    </source>
</evidence>
<organism evidence="2 3">
    <name type="scientific">Meloidogyne enterolobii</name>
    <name type="common">Root-knot nematode worm</name>
    <name type="synonym">Meloidogyne mayaguensis</name>
    <dbReference type="NCBI Taxonomy" id="390850"/>
    <lineage>
        <taxon>Eukaryota</taxon>
        <taxon>Metazoa</taxon>
        <taxon>Ecdysozoa</taxon>
        <taxon>Nematoda</taxon>
        <taxon>Chromadorea</taxon>
        <taxon>Rhabditida</taxon>
        <taxon>Tylenchina</taxon>
        <taxon>Tylenchomorpha</taxon>
        <taxon>Tylenchoidea</taxon>
        <taxon>Meloidogynidae</taxon>
        <taxon>Meloidogyninae</taxon>
        <taxon>Meloidogyne</taxon>
    </lineage>
</organism>
<dbReference type="EMBL" id="CAJEWN010001954">
    <property type="protein sequence ID" value="CAD2201107.1"/>
    <property type="molecule type" value="Genomic_DNA"/>
</dbReference>
<dbReference type="Proteomes" id="UP000580250">
    <property type="component" value="Unassembled WGS sequence"/>
</dbReference>
<protein>
    <submittedName>
        <fullName evidence="2">Uncharacterized protein</fullName>
    </submittedName>
</protein>
<feature type="transmembrane region" description="Helical" evidence="1">
    <location>
        <begin position="12"/>
        <end position="34"/>
    </location>
</feature>
<proteinExistence type="predicted"/>
<reference evidence="2 3" key="1">
    <citation type="submission" date="2020-08" db="EMBL/GenBank/DDBJ databases">
        <authorList>
            <person name="Koutsovoulos G."/>
            <person name="Danchin GJ E."/>
        </authorList>
    </citation>
    <scope>NUCLEOTIDE SEQUENCE [LARGE SCALE GENOMIC DNA]</scope>
</reference>
<comment type="caution">
    <text evidence="2">The sequence shown here is derived from an EMBL/GenBank/DDBJ whole genome shotgun (WGS) entry which is preliminary data.</text>
</comment>
<evidence type="ECO:0000256" key="1">
    <source>
        <dbReference type="SAM" id="Phobius"/>
    </source>
</evidence>
<gene>
    <name evidence="2" type="ORF">MENT_LOCUS54634</name>
</gene>
<accession>A0A6V7XQH1</accession>
<dbReference type="AlphaFoldDB" id="A0A6V7XQH1"/>
<evidence type="ECO:0000313" key="3">
    <source>
        <dbReference type="Proteomes" id="UP000580250"/>
    </source>
</evidence>
<keyword evidence="1" id="KW-1133">Transmembrane helix</keyword>
<keyword evidence="1" id="KW-0472">Membrane</keyword>
<name>A0A6V7XQH1_MELEN</name>